<name>M2SCT5_COCSN</name>
<reference evidence="3" key="2">
    <citation type="journal article" date="2013" name="PLoS Genet.">
        <title>Comparative genome structure, secondary metabolite, and effector coding capacity across Cochliobolus pathogens.</title>
        <authorList>
            <person name="Condon B.J."/>
            <person name="Leng Y."/>
            <person name="Wu D."/>
            <person name="Bushley K.E."/>
            <person name="Ohm R.A."/>
            <person name="Otillar R."/>
            <person name="Martin J."/>
            <person name="Schackwitz W."/>
            <person name="Grimwood J."/>
            <person name="MohdZainudin N."/>
            <person name="Xue C."/>
            <person name="Wang R."/>
            <person name="Manning V.A."/>
            <person name="Dhillon B."/>
            <person name="Tu Z.J."/>
            <person name="Steffenson B.J."/>
            <person name="Salamov A."/>
            <person name="Sun H."/>
            <person name="Lowry S."/>
            <person name="LaButti K."/>
            <person name="Han J."/>
            <person name="Copeland A."/>
            <person name="Lindquist E."/>
            <person name="Barry K."/>
            <person name="Schmutz J."/>
            <person name="Baker S.E."/>
            <person name="Ciuffetti L.M."/>
            <person name="Grigoriev I.V."/>
            <person name="Zhong S."/>
            <person name="Turgeon B.G."/>
        </authorList>
    </citation>
    <scope>NUCLEOTIDE SEQUENCE [LARGE SCALE GENOMIC DNA]</scope>
    <source>
        <strain evidence="3">ND90Pr / ATCC 201652</strain>
    </source>
</reference>
<dbReference type="GeneID" id="19137717"/>
<dbReference type="KEGG" id="bsc:COCSADRAFT_345515"/>
<dbReference type="Proteomes" id="UP000016934">
    <property type="component" value="Unassembled WGS sequence"/>
</dbReference>
<dbReference type="EMBL" id="KB445650">
    <property type="protein sequence ID" value="EMD60290.1"/>
    <property type="molecule type" value="Genomic_DNA"/>
</dbReference>
<dbReference type="PANTHER" id="PTHR33112:SF16">
    <property type="entry name" value="HETEROKARYON INCOMPATIBILITY DOMAIN-CONTAINING PROTEIN"/>
    <property type="match status" value="1"/>
</dbReference>
<dbReference type="Pfam" id="PF06985">
    <property type="entry name" value="HET"/>
    <property type="match status" value="1"/>
</dbReference>
<evidence type="ECO:0000313" key="3">
    <source>
        <dbReference type="Proteomes" id="UP000016934"/>
    </source>
</evidence>
<proteinExistence type="predicted"/>
<evidence type="ECO:0000259" key="1">
    <source>
        <dbReference type="Pfam" id="PF06985"/>
    </source>
</evidence>
<dbReference type="PANTHER" id="PTHR33112">
    <property type="entry name" value="DOMAIN PROTEIN, PUTATIVE-RELATED"/>
    <property type="match status" value="1"/>
</dbReference>
<feature type="domain" description="Heterokaryon incompatibility" evidence="1">
    <location>
        <begin position="53"/>
        <end position="143"/>
    </location>
</feature>
<dbReference type="HOGENOM" id="CLU_102622_1_2_1"/>
<dbReference type="OMA" id="RWHNIAV"/>
<organism evidence="2 3">
    <name type="scientific">Cochliobolus sativus (strain ND90Pr / ATCC 201652)</name>
    <name type="common">Common root rot and spot blotch fungus</name>
    <name type="synonym">Bipolaris sorokiniana</name>
    <dbReference type="NCBI Taxonomy" id="665912"/>
    <lineage>
        <taxon>Eukaryota</taxon>
        <taxon>Fungi</taxon>
        <taxon>Dikarya</taxon>
        <taxon>Ascomycota</taxon>
        <taxon>Pezizomycotina</taxon>
        <taxon>Dothideomycetes</taxon>
        <taxon>Pleosporomycetidae</taxon>
        <taxon>Pleosporales</taxon>
        <taxon>Pleosporineae</taxon>
        <taxon>Pleosporaceae</taxon>
        <taxon>Bipolaris</taxon>
    </lineage>
</organism>
<gene>
    <name evidence="2" type="ORF">COCSADRAFT_345515</name>
</gene>
<dbReference type="RefSeq" id="XP_007703681.1">
    <property type="nucleotide sequence ID" value="XM_007705491.1"/>
</dbReference>
<dbReference type="InterPro" id="IPR010730">
    <property type="entry name" value="HET"/>
</dbReference>
<evidence type="ECO:0000313" key="2">
    <source>
        <dbReference type="EMBL" id="EMD60290.1"/>
    </source>
</evidence>
<reference evidence="2 3" key="1">
    <citation type="journal article" date="2012" name="PLoS Pathog.">
        <title>Diverse lifestyles and strategies of plant pathogenesis encoded in the genomes of eighteen Dothideomycetes fungi.</title>
        <authorList>
            <person name="Ohm R.A."/>
            <person name="Feau N."/>
            <person name="Henrissat B."/>
            <person name="Schoch C.L."/>
            <person name="Horwitz B.A."/>
            <person name="Barry K.W."/>
            <person name="Condon B.J."/>
            <person name="Copeland A.C."/>
            <person name="Dhillon B."/>
            <person name="Glaser F."/>
            <person name="Hesse C.N."/>
            <person name="Kosti I."/>
            <person name="LaButti K."/>
            <person name="Lindquist E.A."/>
            <person name="Lucas S."/>
            <person name="Salamov A.A."/>
            <person name="Bradshaw R.E."/>
            <person name="Ciuffetti L."/>
            <person name="Hamelin R.C."/>
            <person name="Kema G.H.J."/>
            <person name="Lawrence C."/>
            <person name="Scott J.A."/>
            <person name="Spatafora J.W."/>
            <person name="Turgeon B.G."/>
            <person name="de Wit P.J.G.M."/>
            <person name="Zhong S."/>
            <person name="Goodwin S.B."/>
            <person name="Grigoriev I.V."/>
        </authorList>
    </citation>
    <scope>NUCLEOTIDE SEQUENCE [LARGE SCALE GENOMIC DNA]</scope>
    <source>
        <strain evidence="3">ND90Pr / ATCC 201652</strain>
    </source>
</reference>
<dbReference type="AlphaFoldDB" id="M2SCT5"/>
<sequence>MKEWMTDCTRNHKTCPRPGRITLPRRLVQISPPSAAPSARLYETTFSHSKLNFMALSYCWGGAQVHVTTHANFAQYSKTLPYDVLSQTILNSFTVACNLGCEFIWIDSLCIIQDDVDDINREISKMRHIYQNAALTISASRAASVLEVPEVFPGRWIQWDRLG</sequence>
<dbReference type="STRING" id="665912.M2SCT5"/>
<protein>
    <recommendedName>
        <fullName evidence="1">Heterokaryon incompatibility domain-containing protein</fullName>
    </recommendedName>
</protein>
<keyword evidence="3" id="KW-1185">Reference proteome</keyword>
<dbReference type="OrthoDB" id="5347061at2759"/>
<accession>M2SCT5</accession>